<dbReference type="PROSITE" id="PS50115">
    <property type="entry name" value="ARFGAP"/>
    <property type="match status" value="1"/>
</dbReference>
<proteinExistence type="predicted"/>
<evidence type="ECO:0000256" key="2">
    <source>
        <dbReference type="ARBA" id="ARBA00022723"/>
    </source>
</evidence>
<evidence type="ECO:0000313" key="9">
    <source>
        <dbReference type="Proteomes" id="UP000244803"/>
    </source>
</evidence>
<dbReference type="SMART" id="SM00105">
    <property type="entry name" value="ArfGap"/>
    <property type="match status" value="1"/>
</dbReference>
<dbReference type="OrthoDB" id="73919at2759"/>
<dbReference type="FunFam" id="1.10.220.150:FF:000009">
    <property type="entry name" value="stromal membrane-associated protein 1 isoform X1"/>
    <property type="match status" value="1"/>
</dbReference>
<evidence type="ECO:0000256" key="4">
    <source>
        <dbReference type="ARBA" id="ARBA00022833"/>
    </source>
</evidence>
<feature type="domain" description="Arf-GAP" evidence="7">
    <location>
        <begin position="4"/>
        <end position="126"/>
    </location>
</feature>
<dbReference type="PANTHER" id="PTHR45705:SF1">
    <property type="entry name" value="FI20236P1"/>
    <property type="match status" value="1"/>
</dbReference>
<dbReference type="EMBL" id="CP056065">
    <property type="protein sequence ID" value="UKJ87686.2"/>
    <property type="molecule type" value="Genomic_DNA"/>
</dbReference>
<keyword evidence="2" id="KW-0479">Metal-binding</keyword>
<feature type="region of interest" description="Disordered" evidence="6">
    <location>
        <begin position="265"/>
        <end position="285"/>
    </location>
</feature>
<dbReference type="AlphaFoldDB" id="A0A976M3J3"/>
<sequence>MPGTDFIAKLCSIDGNNFCADCGTRAPRWASVNLGVLLCINCSGIHRTLGVHLSQVKSLTLDNLKPEWIKSLMSIGNHVANIYYLYKLPPNVPRYHISAAPSDMEVWIRNKYEKKVYAMDGLEEPWVLLSKGFNPREAVLNGTVNFNQPHPHQVQQQKLHNPDPKPREADLLHMEPFNSTQKMVPSNFNEEFNPFSIDSTMRNNETYWHNDNQSQMSYKEERRDQLGVPDVPEPEDSDKIRDAKIDAAKNSIARLFQNPAQIGFKSSTYNQTTPNSVSGDTLDFDNTGLKEKLESVNRNL</sequence>
<accession>A0A976M3J3</accession>
<name>A0A976M3J3_THEOR</name>
<dbReference type="PANTHER" id="PTHR45705">
    <property type="entry name" value="FI20236P1"/>
    <property type="match status" value="1"/>
</dbReference>
<keyword evidence="4" id="KW-0862">Zinc</keyword>
<evidence type="ECO:0000256" key="3">
    <source>
        <dbReference type="ARBA" id="ARBA00022771"/>
    </source>
</evidence>
<dbReference type="GO" id="GO:0008270">
    <property type="term" value="F:zinc ion binding"/>
    <property type="evidence" value="ECO:0007669"/>
    <property type="project" value="UniProtKB-KW"/>
</dbReference>
<dbReference type="PRINTS" id="PR00405">
    <property type="entry name" value="REVINTRACTNG"/>
</dbReference>
<feature type="compositionally biased region" description="Polar residues" evidence="6">
    <location>
        <begin position="265"/>
        <end position="279"/>
    </location>
</feature>
<keyword evidence="3 5" id="KW-0863">Zinc-finger</keyword>
<evidence type="ECO:0000313" key="8">
    <source>
        <dbReference type="EMBL" id="UKJ87686.2"/>
    </source>
</evidence>
<reference evidence="8" key="1">
    <citation type="submission" date="2022-07" db="EMBL/GenBank/DDBJ databases">
        <title>Evaluation of T. orientalis genome assembly methods using nanopore sequencing and analysis of variation between genomes.</title>
        <authorList>
            <person name="Yam J."/>
            <person name="Micallef M.L."/>
            <person name="Liu M."/>
            <person name="Djordjevic S.P."/>
            <person name="Bogema D.R."/>
            <person name="Jenkins C."/>
        </authorList>
    </citation>
    <scope>NUCLEOTIDE SEQUENCE</scope>
    <source>
        <strain evidence="8">Fish Creek</strain>
    </source>
</reference>
<protein>
    <submittedName>
        <fullName evidence="8">GTPase-activating protein</fullName>
    </submittedName>
</protein>
<dbReference type="Gene3D" id="1.10.220.150">
    <property type="entry name" value="Arf GTPase activating protein"/>
    <property type="match status" value="1"/>
</dbReference>
<dbReference type="CDD" id="cd08204">
    <property type="entry name" value="ArfGap"/>
    <property type="match status" value="1"/>
</dbReference>
<evidence type="ECO:0000256" key="5">
    <source>
        <dbReference type="PROSITE-ProRule" id="PRU00288"/>
    </source>
</evidence>
<dbReference type="InterPro" id="IPR001164">
    <property type="entry name" value="ArfGAP_dom"/>
</dbReference>
<dbReference type="SUPFAM" id="SSF57863">
    <property type="entry name" value="ArfGap/RecO-like zinc finger"/>
    <property type="match status" value="1"/>
</dbReference>
<evidence type="ECO:0000256" key="1">
    <source>
        <dbReference type="ARBA" id="ARBA00022468"/>
    </source>
</evidence>
<organism evidence="8 9">
    <name type="scientific">Theileria orientalis</name>
    <dbReference type="NCBI Taxonomy" id="68886"/>
    <lineage>
        <taxon>Eukaryota</taxon>
        <taxon>Sar</taxon>
        <taxon>Alveolata</taxon>
        <taxon>Apicomplexa</taxon>
        <taxon>Aconoidasida</taxon>
        <taxon>Piroplasmida</taxon>
        <taxon>Theileriidae</taxon>
        <taxon>Theileria</taxon>
    </lineage>
</organism>
<dbReference type="Pfam" id="PF01412">
    <property type="entry name" value="ArfGap"/>
    <property type="match status" value="1"/>
</dbReference>
<dbReference type="Proteomes" id="UP000244803">
    <property type="component" value="Chromosome 1"/>
</dbReference>
<dbReference type="GO" id="GO:0005737">
    <property type="term" value="C:cytoplasm"/>
    <property type="evidence" value="ECO:0007669"/>
    <property type="project" value="TreeGrafter"/>
</dbReference>
<gene>
    <name evidence="8" type="ORF">MACJ_000126</name>
</gene>
<dbReference type="InterPro" id="IPR038508">
    <property type="entry name" value="ArfGAP_dom_sf"/>
</dbReference>
<dbReference type="GO" id="GO:0005096">
    <property type="term" value="F:GTPase activator activity"/>
    <property type="evidence" value="ECO:0007669"/>
    <property type="project" value="UniProtKB-KW"/>
</dbReference>
<evidence type="ECO:0000259" key="7">
    <source>
        <dbReference type="PROSITE" id="PS50115"/>
    </source>
</evidence>
<dbReference type="InterPro" id="IPR051718">
    <property type="entry name" value="ARF_GTPase-activating"/>
</dbReference>
<dbReference type="InterPro" id="IPR037278">
    <property type="entry name" value="ARFGAP/RecO"/>
</dbReference>
<evidence type="ECO:0000256" key="6">
    <source>
        <dbReference type="SAM" id="MobiDB-lite"/>
    </source>
</evidence>
<keyword evidence="1" id="KW-0343">GTPase activation</keyword>
<feature type="region of interest" description="Disordered" evidence="6">
    <location>
        <begin position="214"/>
        <end position="237"/>
    </location>
</feature>